<dbReference type="EMBL" id="VSSQ01085650">
    <property type="protein sequence ID" value="MPN33243.1"/>
    <property type="molecule type" value="Genomic_DNA"/>
</dbReference>
<evidence type="ECO:0000256" key="1">
    <source>
        <dbReference type="SAM" id="Phobius"/>
    </source>
</evidence>
<gene>
    <name evidence="2" type="ORF">SDC9_180727</name>
</gene>
<feature type="transmembrane region" description="Helical" evidence="1">
    <location>
        <begin position="15"/>
        <end position="35"/>
    </location>
</feature>
<feature type="transmembrane region" description="Helical" evidence="1">
    <location>
        <begin position="108"/>
        <end position="129"/>
    </location>
</feature>
<reference evidence="2" key="1">
    <citation type="submission" date="2019-08" db="EMBL/GenBank/DDBJ databases">
        <authorList>
            <person name="Kucharzyk K."/>
            <person name="Murdoch R.W."/>
            <person name="Higgins S."/>
            <person name="Loffler F."/>
        </authorList>
    </citation>
    <scope>NUCLEOTIDE SEQUENCE</scope>
</reference>
<proteinExistence type="predicted"/>
<comment type="caution">
    <text evidence="2">The sequence shown here is derived from an EMBL/GenBank/DDBJ whole genome shotgun (WGS) entry which is preliminary data.</text>
</comment>
<feature type="transmembrane region" description="Helical" evidence="1">
    <location>
        <begin position="83"/>
        <end position="101"/>
    </location>
</feature>
<keyword evidence="1" id="KW-0472">Membrane</keyword>
<feature type="transmembrane region" description="Helical" evidence="1">
    <location>
        <begin position="178"/>
        <end position="199"/>
    </location>
</feature>
<dbReference type="AlphaFoldDB" id="A0A645HBR3"/>
<accession>A0A645HBR3</accession>
<feature type="transmembrane region" description="Helical" evidence="1">
    <location>
        <begin position="149"/>
        <end position="166"/>
    </location>
</feature>
<keyword evidence="1" id="KW-0812">Transmembrane</keyword>
<protein>
    <recommendedName>
        <fullName evidence="3">Phosphatidic acid phosphatase type 2/haloperoxidase domain-containing protein</fullName>
    </recommendedName>
</protein>
<sequence length="209" mass="23057">MEEKKLTAKQIVGEVFSQLLNVPVLSGLLVTYLYLRLPQGEPNALSGFLWALLFISLIPLCSLFFYIPVHNEETQKTVHRQRVASFVFMLISYPIGWLVLAQIQAPRIFTAVAATYTFVTLGLVIFNLLLRYKASGHAAGVSGPVATMIYIYGIIATPLLVLLPLVTWSRLAAKGHNFWQTVVGATLSGVISISVLWAYGFAPFAGLIW</sequence>
<name>A0A645HBR3_9ZZZZ</name>
<keyword evidence="1" id="KW-1133">Transmembrane helix</keyword>
<organism evidence="2">
    <name type="scientific">bioreactor metagenome</name>
    <dbReference type="NCBI Taxonomy" id="1076179"/>
    <lineage>
        <taxon>unclassified sequences</taxon>
        <taxon>metagenomes</taxon>
        <taxon>ecological metagenomes</taxon>
    </lineage>
</organism>
<evidence type="ECO:0008006" key="3">
    <source>
        <dbReference type="Google" id="ProtNLM"/>
    </source>
</evidence>
<evidence type="ECO:0000313" key="2">
    <source>
        <dbReference type="EMBL" id="MPN33243.1"/>
    </source>
</evidence>
<feature type="transmembrane region" description="Helical" evidence="1">
    <location>
        <begin position="47"/>
        <end position="67"/>
    </location>
</feature>